<organism evidence="2 3">
    <name type="scientific">Yinghuangia soli</name>
    <dbReference type="NCBI Taxonomy" id="2908204"/>
    <lineage>
        <taxon>Bacteria</taxon>
        <taxon>Bacillati</taxon>
        <taxon>Actinomycetota</taxon>
        <taxon>Actinomycetes</taxon>
        <taxon>Kitasatosporales</taxon>
        <taxon>Streptomycetaceae</taxon>
        <taxon>Yinghuangia</taxon>
    </lineage>
</organism>
<dbReference type="PROSITE" id="PS51186">
    <property type="entry name" value="GNAT"/>
    <property type="match status" value="1"/>
</dbReference>
<dbReference type="InterPro" id="IPR016181">
    <property type="entry name" value="Acyl_CoA_acyltransferase"/>
</dbReference>
<comment type="caution">
    <text evidence="2">The sequence shown here is derived from an EMBL/GenBank/DDBJ whole genome shotgun (WGS) entry which is preliminary data.</text>
</comment>
<dbReference type="SUPFAM" id="SSF55729">
    <property type="entry name" value="Acyl-CoA N-acyltransferases (Nat)"/>
    <property type="match status" value="1"/>
</dbReference>
<name>A0AA41Q1M3_9ACTN</name>
<feature type="domain" description="N-acetyltransferase" evidence="1">
    <location>
        <begin position="149"/>
        <end position="287"/>
    </location>
</feature>
<dbReference type="EMBL" id="JAKFHA010000006">
    <property type="protein sequence ID" value="MCF2528417.1"/>
    <property type="molecule type" value="Genomic_DNA"/>
</dbReference>
<dbReference type="Proteomes" id="UP001165378">
    <property type="component" value="Unassembled WGS sequence"/>
</dbReference>
<sequence>MAIVTGKPDADGLGEILEALRTWQQDDAPLQLHPGDVGWFWRTGVDTTAAAVRTWSRDGRIVAIGLLDGPGLLRLATAPDALRDEELAARLAADIDDPERGILPAGKANIEAAAGASVREALAEAGWQTDEPWTQLRRNLAAPVRQPALRIETVGPAQAHVFAEVQRAAFEGSTFSEERWHALAAGPAFADARCLVGYDDGGDAVAACMVWSAGPGRPGLLEPMGVHRNHRGLGHGVSITLAAAAALRALDASSAIVATASANTAAVATYTKAGFVPEAEVLDLCRV</sequence>
<evidence type="ECO:0000259" key="1">
    <source>
        <dbReference type="PROSITE" id="PS51186"/>
    </source>
</evidence>
<evidence type="ECO:0000313" key="3">
    <source>
        <dbReference type="Proteomes" id="UP001165378"/>
    </source>
</evidence>
<proteinExistence type="predicted"/>
<evidence type="ECO:0000313" key="2">
    <source>
        <dbReference type="EMBL" id="MCF2528417.1"/>
    </source>
</evidence>
<gene>
    <name evidence="2" type="ORF">LZ495_14470</name>
</gene>
<dbReference type="AlphaFoldDB" id="A0AA41Q1M3"/>
<protein>
    <submittedName>
        <fullName evidence="2">GNAT family N-acetyltransferase</fullName>
    </submittedName>
</protein>
<dbReference type="Gene3D" id="3.40.630.30">
    <property type="match status" value="1"/>
</dbReference>
<dbReference type="GO" id="GO:0016747">
    <property type="term" value="F:acyltransferase activity, transferring groups other than amino-acyl groups"/>
    <property type="evidence" value="ECO:0007669"/>
    <property type="project" value="InterPro"/>
</dbReference>
<dbReference type="InterPro" id="IPR000182">
    <property type="entry name" value="GNAT_dom"/>
</dbReference>
<dbReference type="RefSeq" id="WP_235052576.1">
    <property type="nucleotide sequence ID" value="NZ_JAKFHA010000006.1"/>
</dbReference>
<dbReference type="Pfam" id="PF00583">
    <property type="entry name" value="Acetyltransf_1"/>
    <property type="match status" value="1"/>
</dbReference>
<reference evidence="2" key="1">
    <citation type="submission" date="2022-01" db="EMBL/GenBank/DDBJ databases">
        <title>Genome-Based Taxonomic Classification of the Phylum Actinobacteria.</title>
        <authorList>
            <person name="Gao Y."/>
        </authorList>
    </citation>
    <scope>NUCLEOTIDE SEQUENCE</scope>
    <source>
        <strain evidence="2">KLBMP 8922</strain>
    </source>
</reference>
<keyword evidence="3" id="KW-1185">Reference proteome</keyword>
<accession>A0AA41Q1M3</accession>